<dbReference type="InterPro" id="IPR028885">
    <property type="entry name" value="MOCS3/Uba4"/>
</dbReference>
<dbReference type="InterPro" id="IPR045886">
    <property type="entry name" value="ThiF/MoeB/HesA"/>
</dbReference>
<keyword evidence="8" id="KW-0833">Ubl conjugation pathway</keyword>
<dbReference type="Proteomes" id="UP000290900">
    <property type="component" value="Unassembled WGS sequence"/>
</dbReference>
<keyword evidence="5" id="KW-0548">Nucleotidyltransferase</keyword>
<dbReference type="GO" id="GO:0005829">
    <property type="term" value="C:cytosol"/>
    <property type="evidence" value="ECO:0007669"/>
    <property type="project" value="UniProtKB-SubCell"/>
</dbReference>
<dbReference type="InParanoid" id="A0A448YIG7"/>
<dbReference type="PANTHER" id="PTHR10953:SF102">
    <property type="entry name" value="ADENYLYLTRANSFERASE AND SULFURTRANSFERASE MOCS3"/>
    <property type="match status" value="1"/>
</dbReference>
<evidence type="ECO:0000313" key="15">
    <source>
        <dbReference type="Proteomes" id="UP000290900"/>
    </source>
</evidence>
<dbReference type="InterPro" id="IPR000594">
    <property type="entry name" value="ThiF_NAD_FAD-bd"/>
</dbReference>
<dbReference type="EMBL" id="CAACVR010000006">
    <property type="protein sequence ID" value="VEU20719.1"/>
    <property type="molecule type" value="Genomic_DNA"/>
</dbReference>
<feature type="binding site" evidence="12">
    <location>
        <position position="127"/>
    </location>
    <ligand>
        <name>ATP</name>
        <dbReference type="ChEBI" id="CHEBI:30616"/>
    </ligand>
</feature>
<feature type="binding site" evidence="12">
    <location>
        <begin position="110"/>
        <end position="114"/>
    </location>
    <ligand>
        <name>ATP</name>
        <dbReference type="ChEBI" id="CHEBI:30616"/>
    </ligand>
</feature>
<feature type="binding site" evidence="12">
    <location>
        <position position="291"/>
    </location>
    <ligand>
        <name>Zn(2+)</name>
        <dbReference type="ChEBI" id="CHEBI:29105"/>
    </ligand>
</feature>
<dbReference type="InterPro" id="IPR001763">
    <property type="entry name" value="Rhodanese-like_dom"/>
</dbReference>
<gene>
    <name evidence="12" type="primary">UBA4</name>
    <name evidence="14" type="ORF">BRENAR_LOCUS1454</name>
</gene>
<evidence type="ECO:0000256" key="10">
    <source>
        <dbReference type="ARBA" id="ARBA00022840"/>
    </source>
</evidence>
<reference evidence="14 15" key="1">
    <citation type="submission" date="2018-12" db="EMBL/GenBank/DDBJ databases">
        <authorList>
            <person name="Tiukova I."/>
            <person name="Dainat J."/>
        </authorList>
    </citation>
    <scope>NUCLEOTIDE SEQUENCE [LARGE SCALE GENOMIC DNA]</scope>
</reference>
<dbReference type="GO" id="GO:0002143">
    <property type="term" value="P:tRNA wobble position uridine thiolation"/>
    <property type="evidence" value="ECO:0007669"/>
    <property type="project" value="InterPro"/>
</dbReference>
<evidence type="ECO:0000256" key="1">
    <source>
        <dbReference type="ARBA" id="ARBA00004514"/>
    </source>
</evidence>
<proteinExistence type="inferred from homology"/>
<comment type="pathway">
    <text evidence="12">tRNA modification; 5-methoxycarbonylmethyl-2-thiouridine-tRNA biosynthesis.</text>
</comment>
<keyword evidence="2 12" id="KW-0963">Cytoplasm</keyword>
<feature type="binding site" evidence="12">
    <location>
        <position position="103"/>
    </location>
    <ligand>
        <name>ATP</name>
        <dbReference type="ChEBI" id="CHEBI:30616"/>
    </ligand>
</feature>
<keyword evidence="3 12" id="KW-0808">Transferase</keyword>
<feature type="binding site" evidence="12">
    <location>
        <position position="213"/>
    </location>
    <ligand>
        <name>Zn(2+)</name>
        <dbReference type="ChEBI" id="CHEBI:29105"/>
    </ligand>
</feature>
<evidence type="ECO:0000256" key="2">
    <source>
        <dbReference type="ARBA" id="ARBA00022490"/>
    </source>
</evidence>
<evidence type="ECO:0000313" key="14">
    <source>
        <dbReference type="EMBL" id="VEU20719.1"/>
    </source>
</evidence>
<dbReference type="OrthoDB" id="10261062at2759"/>
<feature type="active site" description="Cysteine persulfide intermediate; for sulfurtransferase activity" evidence="12">
    <location>
        <position position="392"/>
    </location>
</feature>
<sequence length="434" mass="48539">MSDTEHLQAEIRRLKLENTSLRERCSGCSSTGNQSAAQSSPHHLSLQEYRRYGRQMQVPEFGGLTSQERLKSSSALIIGAGGLGSPALLYLAAAGIGRIGIVDHDVVDTTNLHRQIIHDTDTVNINKAESAKIRINALNPNVEVTTYCEPITNTNSFKIVKDYDIVLDCSDNPATRYLINDTCVKLDKTFVSGSGLRTEGQLTVLNFHRWGPCYRCFFPTPPPPNTVTSCSDGGVIGPCIGITGVMMAVEAIKVLTDYYTDDNFKPFLTVYNGYPQQKLRTFKMRGRVKGCKACDSDEITKEDIESGEVDYEGWCGSMNYNVLDSAERINVRDFSNEWENDKNINPLIDVRAKEQYEIAHLSGSINIPYSELSREVVLPECIDPKKKTYVICRFGRDSQLSTRLLKEKLSDVKDVIGGLDAWKKEVDEDFPAYW</sequence>
<comment type="cofactor">
    <cofactor evidence="12">
        <name>Zn(2+)</name>
        <dbReference type="ChEBI" id="CHEBI:29105"/>
    </cofactor>
    <text evidence="12">Binds 1 zinc ion per subunit.</text>
</comment>
<feature type="binding site" evidence="12">
    <location>
        <position position="82"/>
    </location>
    <ligand>
        <name>ATP</name>
        <dbReference type="ChEBI" id="CHEBI:30616"/>
    </ligand>
</feature>
<dbReference type="STRING" id="13370.A0A448YIG7"/>
<comment type="similarity">
    <text evidence="12">In the N-terminal section; belongs to the HesA/MoeB/ThiF family. UBA4 subfamily.</text>
</comment>
<dbReference type="AlphaFoldDB" id="A0A448YIG7"/>
<feature type="binding site" evidence="12">
    <location>
        <begin position="171"/>
        <end position="172"/>
    </location>
    <ligand>
        <name>ATP</name>
        <dbReference type="ChEBI" id="CHEBI:30616"/>
    </ligand>
</feature>
<dbReference type="HAMAP" id="MF_03049">
    <property type="entry name" value="MOCS3_Uba4"/>
    <property type="match status" value="1"/>
</dbReference>
<dbReference type="PROSITE" id="PS50206">
    <property type="entry name" value="RHODANESE_3"/>
    <property type="match status" value="1"/>
</dbReference>
<dbReference type="UniPathway" id="UPA00988"/>
<dbReference type="GO" id="GO:0032447">
    <property type="term" value="P:protein urmylation"/>
    <property type="evidence" value="ECO:0007669"/>
    <property type="project" value="TreeGrafter"/>
</dbReference>
<dbReference type="Gene3D" id="3.40.50.720">
    <property type="entry name" value="NAD(P)-binding Rossmann-like Domain"/>
    <property type="match status" value="1"/>
</dbReference>
<organism evidence="14 15">
    <name type="scientific">Brettanomyces naardenensis</name>
    <name type="common">Yeast</name>
    <dbReference type="NCBI Taxonomy" id="13370"/>
    <lineage>
        <taxon>Eukaryota</taxon>
        <taxon>Fungi</taxon>
        <taxon>Dikarya</taxon>
        <taxon>Ascomycota</taxon>
        <taxon>Saccharomycotina</taxon>
        <taxon>Pichiomycetes</taxon>
        <taxon>Pichiales</taxon>
        <taxon>Pichiaceae</taxon>
        <taxon>Brettanomyces</taxon>
    </lineage>
</organism>
<dbReference type="GO" id="GO:0070566">
    <property type="term" value="F:adenylyltransferase activity"/>
    <property type="evidence" value="ECO:0007669"/>
    <property type="project" value="InterPro"/>
</dbReference>
<dbReference type="InterPro" id="IPR036873">
    <property type="entry name" value="Rhodanese-like_dom_sf"/>
</dbReference>
<comment type="subcellular location">
    <subcellularLocation>
        <location evidence="1">Cytoplasm</location>
        <location evidence="1">Cytosol</location>
    </subcellularLocation>
</comment>
<dbReference type="GO" id="GO:0046872">
    <property type="term" value="F:metal ion binding"/>
    <property type="evidence" value="ECO:0007669"/>
    <property type="project" value="UniProtKB-KW"/>
</dbReference>
<dbReference type="GO" id="GO:0005524">
    <property type="term" value="F:ATP binding"/>
    <property type="evidence" value="ECO:0007669"/>
    <property type="project" value="UniProtKB-KW"/>
</dbReference>
<dbReference type="CDD" id="cd00757">
    <property type="entry name" value="ThiF_MoeB_HesA_family"/>
    <property type="match status" value="1"/>
</dbReference>
<evidence type="ECO:0000256" key="9">
    <source>
        <dbReference type="ARBA" id="ARBA00022833"/>
    </source>
</evidence>
<feature type="binding site" evidence="12">
    <location>
        <position position="294"/>
    </location>
    <ligand>
        <name>Zn(2+)</name>
        <dbReference type="ChEBI" id="CHEBI:29105"/>
    </ligand>
</feature>
<name>A0A448YIG7_BRENA</name>
<evidence type="ECO:0000256" key="11">
    <source>
        <dbReference type="ARBA" id="ARBA00023268"/>
    </source>
</evidence>
<dbReference type="Pfam" id="PF00899">
    <property type="entry name" value="ThiF"/>
    <property type="match status" value="1"/>
</dbReference>
<feature type="active site" description="Glycyl thioester intermediate; for adenylyltransferase activity" evidence="12">
    <location>
        <position position="230"/>
    </location>
</feature>
<keyword evidence="10 12" id="KW-0067">ATP-binding</keyword>
<dbReference type="PANTHER" id="PTHR10953">
    <property type="entry name" value="UBIQUITIN-ACTIVATING ENZYME E1"/>
    <property type="match status" value="1"/>
</dbReference>
<dbReference type="InterPro" id="IPR035985">
    <property type="entry name" value="Ubiquitin-activating_enz"/>
</dbReference>
<keyword evidence="11 12" id="KW-0511">Multifunctional enzyme</keyword>
<evidence type="ECO:0000256" key="5">
    <source>
        <dbReference type="ARBA" id="ARBA00022695"/>
    </source>
</evidence>
<accession>A0A448YIG7</accession>
<evidence type="ECO:0000256" key="7">
    <source>
        <dbReference type="ARBA" id="ARBA00022741"/>
    </source>
</evidence>
<keyword evidence="15" id="KW-1185">Reference proteome</keyword>
<dbReference type="FunCoup" id="A0A448YIG7">
    <property type="interactions" value="872"/>
</dbReference>
<dbReference type="GO" id="GO:0042292">
    <property type="term" value="F:URM1 activating enzyme activity"/>
    <property type="evidence" value="ECO:0007669"/>
    <property type="project" value="TreeGrafter"/>
</dbReference>
<keyword evidence="4 12" id="KW-0819">tRNA processing</keyword>
<dbReference type="GO" id="GO:0004792">
    <property type="term" value="F:thiosulfate-cyanide sulfurtransferase activity"/>
    <property type="evidence" value="ECO:0007669"/>
    <property type="project" value="TreeGrafter"/>
</dbReference>
<dbReference type="SMART" id="SM00450">
    <property type="entry name" value="RHOD"/>
    <property type="match status" value="1"/>
</dbReference>
<dbReference type="Pfam" id="PF00581">
    <property type="entry name" value="Rhodanese"/>
    <property type="match status" value="1"/>
</dbReference>
<evidence type="ECO:0000259" key="13">
    <source>
        <dbReference type="PROSITE" id="PS50206"/>
    </source>
</evidence>
<evidence type="ECO:0000256" key="4">
    <source>
        <dbReference type="ARBA" id="ARBA00022694"/>
    </source>
</evidence>
<evidence type="ECO:0000256" key="6">
    <source>
        <dbReference type="ARBA" id="ARBA00022723"/>
    </source>
</evidence>
<keyword evidence="6 12" id="KW-0479">Metal-binding</keyword>
<dbReference type="Gene3D" id="3.40.250.10">
    <property type="entry name" value="Rhodanese-like domain"/>
    <property type="match status" value="1"/>
</dbReference>
<protein>
    <submittedName>
        <fullName evidence="14">DEKNAAC101572</fullName>
    </submittedName>
</protein>
<evidence type="ECO:0000256" key="3">
    <source>
        <dbReference type="ARBA" id="ARBA00022679"/>
    </source>
</evidence>
<evidence type="ECO:0000256" key="12">
    <source>
        <dbReference type="HAMAP-Rule" id="MF_03049"/>
    </source>
</evidence>
<keyword evidence="7 12" id="KW-0547">Nucleotide-binding</keyword>
<dbReference type="FunFam" id="3.40.50.720:FF:000033">
    <property type="entry name" value="Adenylyltransferase and sulfurtransferase MOCS3"/>
    <property type="match status" value="1"/>
</dbReference>
<dbReference type="SUPFAM" id="SSF69572">
    <property type="entry name" value="Activating enzymes of the ubiquitin-like proteins"/>
    <property type="match status" value="1"/>
</dbReference>
<keyword evidence="9 12" id="KW-0862">Zinc</keyword>
<feature type="binding site" evidence="12">
    <location>
        <position position="216"/>
    </location>
    <ligand>
        <name>Zn(2+)</name>
        <dbReference type="ChEBI" id="CHEBI:29105"/>
    </ligand>
</feature>
<feature type="domain" description="Rhodanese" evidence="13">
    <location>
        <begin position="347"/>
        <end position="431"/>
    </location>
</feature>
<evidence type="ECO:0000256" key="8">
    <source>
        <dbReference type="ARBA" id="ARBA00022786"/>
    </source>
</evidence>